<dbReference type="InterPro" id="IPR027417">
    <property type="entry name" value="P-loop_NTPase"/>
</dbReference>
<dbReference type="Pfam" id="PF00005">
    <property type="entry name" value="ABC_tran"/>
    <property type="match status" value="1"/>
</dbReference>
<keyword evidence="4" id="KW-1003">Cell membrane</keyword>
<dbReference type="InterPro" id="IPR003439">
    <property type="entry name" value="ABC_transporter-like_ATP-bd"/>
</dbReference>
<comment type="subcellular location">
    <subcellularLocation>
        <location evidence="1">Cell inner membrane</location>
        <topology evidence="1">Peripheral membrane protein</topology>
    </subcellularLocation>
</comment>
<evidence type="ECO:0000313" key="13">
    <source>
        <dbReference type="Proteomes" id="UP000051401"/>
    </source>
</evidence>
<gene>
    <name evidence="12" type="primary">oppD_3</name>
    <name evidence="12" type="ORF">RIdsm_01135</name>
    <name evidence="11" type="ORF">XM52_26020</name>
</gene>
<evidence type="ECO:0000256" key="9">
    <source>
        <dbReference type="ARBA" id="ARBA00023136"/>
    </source>
</evidence>
<keyword evidence="8" id="KW-1278">Translocase</keyword>
<dbReference type="GO" id="GO:0016887">
    <property type="term" value="F:ATP hydrolysis activity"/>
    <property type="evidence" value="ECO:0007669"/>
    <property type="project" value="InterPro"/>
</dbReference>
<dbReference type="Proteomes" id="UP000051401">
    <property type="component" value="Unassembled WGS sequence"/>
</dbReference>
<dbReference type="Proteomes" id="UP000325785">
    <property type="component" value="Chromosome"/>
</dbReference>
<organism evidence="11 13">
    <name type="scientific">Roseovarius indicus</name>
    <dbReference type="NCBI Taxonomy" id="540747"/>
    <lineage>
        <taxon>Bacteria</taxon>
        <taxon>Pseudomonadati</taxon>
        <taxon>Pseudomonadota</taxon>
        <taxon>Alphaproteobacteria</taxon>
        <taxon>Rhodobacterales</taxon>
        <taxon>Roseobacteraceae</taxon>
        <taxon>Roseovarius</taxon>
    </lineage>
</organism>
<evidence type="ECO:0000256" key="6">
    <source>
        <dbReference type="ARBA" id="ARBA00022741"/>
    </source>
</evidence>
<dbReference type="GO" id="GO:0015833">
    <property type="term" value="P:peptide transport"/>
    <property type="evidence" value="ECO:0007669"/>
    <property type="project" value="InterPro"/>
</dbReference>
<evidence type="ECO:0000259" key="10">
    <source>
        <dbReference type="PROSITE" id="PS50893"/>
    </source>
</evidence>
<keyword evidence="3" id="KW-0813">Transport</keyword>
<dbReference type="EMBL" id="CP031598">
    <property type="protein sequence ID" value="QEW25349.1"/>
    <property type="molecule type" value="Genomic_DNA"/>
</dbReference>
<evidence type="ECO:0000313" key="12">
    <source>
        <dbReference type="EMBL" id="QEW25349.1"/>
    </source>
</evidence>
<keyword evidence="7 11" id="KW-0067">ATP-binding</keyword>
<comment type="similarity">
    <text evidence="2">Belongs to the ABC transporter superfamily.</text>
</comment>
<dbReference type="SMART" id="SM00382">
    <property type="entry name" value="AAA"/>
    <property type="match status" value="1"/>
</dbReference>
<dbReference type="GO" id="GO:0005524">
    <property type="term" value="F:ATP binding"/>
    <property type="evidence" value="ECO:0007669"/>
    <property type="project" value="UniProtKB-KW"/>
</dbReference>
<dbReference type="GO" id="GO:0055085">
    <property type="term" value="P:transmembrane transport"/>
    <property type="evidence" value="ECO:0007669"/>
    <property type="project" value="UniProtKB-ARBA"/>
</dbReference>
<dbReference type="PROSITE" id="PS00211">
    <property type="entry name" value="ABC_TRANSPORTER_1"/>
    <property type="match status" value="1"/>
</dbReference>
<dbReference type="SUPFAM" id="SSF52540">
    <property type="entry name" value="P-loop containing nucleoside triphosphate hydrolases"/>
    <property type="match status" value="1"/>
</dbReference>
<evidence type="ECO:0000256" key="1">
    <source>
        <dbReference type="ARBA" id="ARBA00004417"/>
    </source>
</evidence>
<dbReference type="PANTHER" id="PTHR43297:SF14">
    <property type="entry name" value="ATPASE AAA-TYPE CORE DOMAIN-CONTAINING PROTEIN"/>
    <property type="match status" value="1"/>
</dbReference>
<accession>A0A0T5P1L2</accession>
<dbReference type="InterPro" id="IPR050388">
    <property type="entry name" value="ABC_Ni/Peptide_Import"/>
</dbReference>
<evidence type="ECO:0000313" key="11">
    <source>
        <dbReference type="EMBL" id="KRS15029.1"/>
    </source>
</evidence>
<reference evidence="12 14" key="2">
    <citation type="submission" date="2018-08" db="EMBL/GenBank/DDBJ databases">
        <title>Genetic Globetrotter - A new plasmid hitch-hiking vast phylogenetic and geographic distances.</title>
        <authorList>
            <person name="Vollmers J."/>
            <person name="Petersen J."/>
        </authorList>
    </citation>
    <scope>NUCLEOTIDE SEQUENCE [LARGE SCALE GENOMIC DNA]</scope>
    <source>
        <strain evidence="12 14">DSM 26383</strain>
    </source>
</reference>
<protein>
    <submittedName>
        <fullName evidence="11">Peptide ABC transporter ATP-binding protein</fullName>
    </submittedName>
    <submittedName>
        <fullName evidence="12">Stage 0 sporulation protein KD</fullName>
    </submittedName>
</protein>
<keyword evidence="9" id="KW-0472">Membrane</keyword>
<evidence type="ECO:0000256" key="5">
    <source>
        <dbReference type="ARBA" id="ARBA00022519"/>
    </source>
</evidence>
<dbReference type="AlphaFoldDB" id="A0A0T5P1L2"/>
<dbReference type="InterPro" id="IPR013563">
    <property type="entry name" value="Oligopep_ABC_C"/>
</dbReference>
<dbReference type="OrthoDB" id="7957282at2"/>
<evidence type="ECO:0000313" key="14">
    <source>
        <dbReference type="Proteomes" id="UP000325785"/>
    </source>
</evidence>
<name>A0A0T5P1L2_9RHOB</name>
<dbReference type="FunFam" id="3.40.50.300:FF:000016">
    <property type="entry name" value="Oligopeptide ABC transporter ATP-binding component"/>
    <property type="match status" value="1"/>
</dbReference>
<evidence type="ECO:0000256" key="2">
    <source>
        <dbReference type="ARBA" id="ARBA00005417"/>
    </source>
</evidence>
<keyword evidence="13" id="KW-1185">Reference proteome</keyword>
<dbReference type="Pfam" id="PF08352">
    <property type="entry name" value="oligo_HPY"/>
    <property type="match status" value="1"/>
</dbReference>
<reference evidence="11 13" key="1">
    <citation type="submission" date="2015-04" db="EMBL/GenBank/DDBJ databases">
        <title>The draft genome sequence of Roseovarius indicus B108T.</title>
        <authorList>
            <person name="Li G."/>
            <person name="Lai Q."/>
            <person name="Shao Z."/>
            <person name="Yan P."/>
        </authorList>
    </citation>
    <scope>NUCLEOTIDE SEQUENCE [LARGE SCALE GENOMIC DNA]</scope>
    <source>
        <strain evidence="11 13">B108</strain>
    </source>
</reference>
<keyword evidence="6" id="KW-0547">Nucleotide-binding</keyword>
<feature type="domain" description="ABC transporter" evidence="10">
    <location>
        <begin position="10"/>
        <end position="257"/>
    </location>
</feature>
<evidence type="ECO:0000256" key="7">
    <source>
        <dbReference type="ARBA" id="ARBA00022840"/>
    </source>
</evidence>
<dbReference type="NCBIfam" id="TIGR01727">
    <property type="entry name" value="oligo_HPY"/>
    <property type="match status" value="1"/>
</dbReference>
<dbReference type="CDD" id="cd03257">
    <property type="entry name" value="ABC_NikE_OppD_transporters"/>
    <property type="match status" value="1"/>
</dbReference>
<dbReference type="InterPro" id="IPR003593">
    <property type="entry name" value="AAA+_ATPase"/>
</dbReference>
<dbReference type="STRING" id="540747.SAMN04488031_106236"/>
<evidence type="ECO:0000256" key="3">
    <source>
        <dbReference type="ARBA" id="ARBA00022448"/>
    </source>
</evidence>
<proteinExistence type="inferred from homology"/>
<keyword evidence="5" id="KW-0997">Cell inner membrane</keyword>
<dbReference type="EMBL" id="LAXI01000029">
    <property type="protein sequence ID" value="KRS15029.1"/>
    <property type="molecule type" value="Genomic_DNA"/>
</dbReference>
<dbReference type="KEGG" id="rid:RIdsm_01135"/>
<dbReference type="Gene3D" id="3.40.50.300">
    <property type="entry name" value="P-loop containing nucleotide triphosphate hydrolases"/>
    <property type="match status" value="1"/>
</dbReference>
<dbReference type="GO" id="GO:0005886">
    <property type="term" value="C:plasma membrane"/>
    <property type="evidence" value="ECO:0007669"/>
    <property type="project" value="UniProtKB-SubCell"/>
</dbReference>
<dbReference type="InterPro" id="IPR017871">
    <property type="entry name" value="ABC_transporter-like_CS"/>
</dbReference>
<dbReference type="PATRIC" id="fig|540747.5.peg.3565"/>
<dbReference type="PANTHER" id="PTHR43297">
    <property type="entry name" value="OLIGOPEPTIDE TRANSPORT ATP-BINDING PROTEIN APPD"/>
    <property type="match status" value="1"/>
</dbReference>
<dbReference type="RefSeq" id="WP_057821092.1">
    <property type="nucleotide sequence ID" value="NZ_CP031598.1"/>
</dbReference>
<sequence>MTAEASGLQVRGLTVDYRSEGGRIHALRNVDIEVPAGSIVGVVGESGCGKSSVISSIIRQLPENADVTGGTIGFGGNNLLDLSKPEMRRIMGDRISVVFQNPMTSLNPIRSIGKQMIDIQYRSGRSKAEKRKVAIDMLNRVGVTDPEARLDQYSYQFSGGMCQRIAIAMALMAEPSLLIADEPTTALDATLEVQIVDLLKNMQQELGCSILFVSHHLGVIAELCDHVVVLYAGEVVEQGAVRDIFHRPAHPYTRRLMECEPGMIETVTRRLPSIAGEVPGLVNLPKGCIFADRCTERFARCEAEHPELQQISDSHRVACHLADENGGRP</sequence>
<dbReference type="PROSITE" id="PS50893">
    <property type="entry name" value="ABC_TRANSPORTER_2"/>
    <property type="match status" value="1"/>
</dbReference>
<evidence type="ECO:0000256" key="4">
    <source>
        <dbReference type="ARBA" id="ARBA00022475"/>
    </source>
</evidence>
<evidence type="ECO:0000256" key="8">
    <source>
        <dbReference type="ARBA" id="ARBA00022967"/>
    </source>
</evidence>